<dbReference type="EMBL" id="FUYM01000006">
    <property type="protein sequence ID" value="SKB77197.1"/>
    <property type="molecule type" value="Genomic_DNA"/>
</dbReference>
<feature type="domain" description="AB hydrolase-1" evidence="2">
    <location>
        <begin position="25"/>
        <end position="137"/>
    </location>
</feature>
<dbReference type="SUPFAM" id="SSF53474">
    <property type="entry name" value="alpha/beta-Hydrolases"/>
    <property type="match status" value="1"/>
</dbReference>
<evidence type="ECO:0000256" key="1">
    <source>
        <dbReference type="ARBA" id="ARBA00022801"/>
    </source>
</evidence>
<dbReference type="Pfam" id="PF00561">
    <property type="entry name" value="Abhydrolase_1"/>
    <property type="match status" value="1"/>
</dbReference>
<gene>
    <name evidence="3" type="ORF">SAMN06295920_10657</name>
</gene>
<proteinExistence type="predicted"/>
<keyword evidence="1" id="KW-0378">Hydrolase</keyword>
<evidence type="ECO:0000259" key="2">
    <source>
        <dbReference type="Pfam" id="PF00561"/>
    </source>
</evidence>
<dbReference type="InterPro" id="IPR000639">
    <property type="entry name" value="Epox_hydrolase-like"/>
</dbReference>
<name>A0A1T5DZM2_9SPHN</name>
<sequence length="321" mass="36543">MADWTHRHARINGIAMHWVEQGEGPAIVLCHGFPHIWLSWRHQIPVLAAAGWRVIAPDMRGMGQTEAPADHRLYDAPHIVGDLIGLLDHLGLDQAVFAGLDFGIFAIYDLAYLHPDRVRAVIALENPAYPDSPDKAPLVEAAEWAKEHFVHIDYFRPVGPADAALDAAPREFLRRVLYALSGDFHYLDVWKHPPGTAYLDALPEAPPLPWPWLSEWELEWYVADYARSGFTGGLNWYRAMDLRWAQRAAWRHAPTTRPFFFIGSENDVDLEAWHGDDPLGAIPRYHADVRRIEMLPRAGHLIQLERADEVSRLMVEFLAEL</sequence>
<accession>A0A1T5DZM2</accession>
<dbReference type="InterPro" id="IPR000073">
    <property type="entry name" value="AB_hydrolase_1"/>
</dbReference>
<keyword evidence="4" id="KW-1185">Reference proteome</keyword>
<dbReference type="InterPro" id="IPR029058">
    <property type="entry name" value="AB_hydrolase_fold"/>
</dbReference>
<dbReference type="GO" id="GO:0016787">
    <property type="term" value="F:hydrolase activity"/>
    <property type="evidence" value="ECO:0007669"/>
    <property type="project" value="UniProtKB-KW"/>
</dbReference>
<dbReference type="AlphaFoldDB" id="A0A1T5DZM2"/>
<dbReference type="Proteomes" id="UP000189818">
    <property type="component" value="Unassembled WGS sequence"/>
</dbReference>
<reference evidence="4" key="1">
    <citation type="submission" date="2017-02" db="EMBL/GenBank/DDBJ databases">
        <authorList>
            <person name="Varghese N."/>
            <person name="Submissions S."/>
        </authorList>
    </citation>
    <scope>NUCLEOTIDE SEQUENCE [LARGE SCALE GENOMIC DNA]</scope>
    <source>
        <strain evidence="4">UM2</strain>
    </source>
</reference>
<evidence type="ECO:0000313" key="3">
    <source>
        <dbReference type="EMBL" id="SKB77197.1"/>
    </source>
</evidence>
<dbReference type="Gene3D" id="3.40.50.1820">
    <property type="entry name" value="alpha/beta hydrolase"/>
    <property type="match status" value="1"/>
</dbReference>
<protein>
    <submittedName>
        <fullName evidence="3">Pimeloyl-ACP methyl ester carboxylesterase</fullName>
    </submittedName>
</protein>
<dbReference type="OrthoDB" id="9804723at2"/>
<dbReference type="PRINTS" id="PR00111">
    <property type="entry name" value="ABHYDROLASE"/>
</dbReference>
<organism evidence="3 4">
    <name type="scientific">Rhizorhabdus histidinilytica</name>
    <dbReference type="NCBI Taxonomy" id="439228"/>
    <lineage>
        <taxon>Bacteria</taxon>
        <taxon>Pseudomonadati</taxon>
        <taxon>Pseudomonadota</taxon>
        <taxon>Alphaproteobacteria</taxon>
        <taxon>Sphingomonadales</taxon>
        <taxon>Sphingomonadaceae</taxon>
        <taxon>Rhizorhabdus</taxon>
    </lineage>
</organism>
<dbReference type="PANTHER" id="PTHR43329">
    <property type="entry name" value="EPOXIDE HYDROLASE"/>
    <property type="match status" value="1"/>
</dbReference>
<dbReference type="RefSeq" id="WP_079648827.1">
    <property type="nucleotide sequence ID" value="NZ_FUYM01000006.1"/>
</dbReference>
<evidence type="ECO:0000313" key="4">
    <source>
        <dbReference type="Proteomes" id="UP000189818"/>
    </source>
</evidence>
<dbReference type="PRINTS" id="PR00412">
    <property type="entry name" value="EPOXHYDRLASE"/>
</dbReference>
<dbReference type="STRING" id="439228.SAMN06295920_10657"/>